<keyword evidence="3" id="KW-1185">Reference proteome</keyword>
<reference evidence="2" key="1">
    <citation type="submission" date="2021-02" db="EMBL/GenBank/DDBJ databases">
        <authorList>
            <person name="Dougan E. K."/>
            <person name="Rhodes N."/>
            <person name="Thang M."/>
            <person name="Chan C."/>
        </authorList>
    </citation>
    <scope>NUCLEOTIDE SEQUENCE</scope>
</reference>
<evidence type="ECO:0000313" key="3">
    <source>
        <dbReference type="Proteomes" id="UP000601435"/>
    </source>
</evidence>
<protein>
    <submittedName>
        <fullName evidence="2">Uncharacterized protein</fullName>
    </submittedName>
</protein>
<accession>A0A813A7R7</accession>
<keyword evidence="1" id="KW-0812">Transmembrane</keyword>
<evidence type="ECO:0000313" key="2">
    <source>
        <dbReference type="EMBL" id="CAE7857839.1"/>
    </source>
</evidence>
<keyword evidence="1" id="KW-1133">Transmembrane helix</keyword>
<dbReference type="EMBL" id="CAJNJA010056192">
    <property type="protein sequence ID" value="CAE7857839.1"/>
    <property type="molecule type" value="Genomic_DNA"/>
</dbReference>
<gene>
    <name evidence="2" type="ORF">SNEC2469_LOCUS27024</name>
</gene>
<feature type="non-terminal residue" evidence="2">
    <location>
        <position position="125"/>
    </location>
</feature>
<feature type="transmembrane region" description="Helical" evidence="1">
    <location>
        <begin position="6"/>
        <end position="26"/>
    </location>
</feature>
<name>A0A813A7R7_9DINO</name>
<evidence type="ECO:0000256" key="1">
    <source>
        <dbReference type="SAM" id="Phobius"/>
    </source>
</evidence>
<organism evidence="2 3">
    <name type="scientific">Symbiodinium necroappetens</name>
    <dbReference type="NCBI Taxonomy" id="1628268"/>
    <lineage>
        <taxon>Eukaryota</taxon>
        <taxon>Sar</taxon>
        <taxon>Alveolata</taxon>
        <taxon>Dinophyceae</taxon>
        <taxon>Suessiales</taxon>
        <taxon>Symbiodiniaceae</taxon>
        <taxon>Symbiodinium</taxon>
    </lineage>
</organism>
<proteinExistence type="predicted"/>
<comment type="caution">
    <text evidence="2">The sequence shown here is derived from an EMBL/GenBank/DDBJ whole genome shotgun (WGS) entry which is preliminary data.</text>
</comment>
<keyword evidence="1" id="KW-0472">Membrane</keyword>
<feature type="non-terminal residue" evidence="2">
    <location>
        <position position="1"/>
    </location>
</feature>
<dbReference type="AlphaFoldDB" id="A0A813A7R7"/>
<dbReference type="Proteomes" id="UP000601435">
    <property type="component" value="Unassembled WGS sequence"/>
</dbReference>
<sequence length="125" mass="14376">VRDRLLIWQPLIAAVLIFGTYAFIIWKSNRAADARDRRMEKELELRRLRGLQLVRGNAGEDEVEACAAELEQLKLDEKSEREIIGWGTASPTSRRYSLELSSLPQTDVSREYLLMQPAKTEVETE</sequence>